<dbReference type="InterPro" id="IPR002831">
    <property type="entry name" value="Tscrpt_reg_TrmB_N"/>
</dbReference>
<sequence>MEELIRELIHLGLSEKEGAVYLASLELGPAVVQDIAKKANVNRATTYVMIETLAARGLMSTFVKGKKRFFAAESPERLLTIVRLQRRELEEKEKEISSVLPKLHAVYNIEGVKPQIRYLEGAEGIVSVMEVFEAMEGEFVEMVSIDDIENIRELIHHRERHLEELQKRNVSYRLIAVMKNPDFSKVPKITGGEVRLVPAEKFPIHGDFIVRNNTVFLYSFTSAMLGVVLTSKEIADTLRQMFNLAWEGSANYPTEKR</sequence>
<evidence type="ECO:0000259" key="1">
    <source>
        <dbReference type="Pfam" id="PF01978"/>
    </source>
</evidence>
<dbReference type="EMBL" id="LCAH01000001">
    <property type="protein sequence ID" value="KKR87856.1"/>
    <property type="molecule type" value="Genomic_DNA"/>
</dbReference>
<dbReference type="InterPro" id="IPR036390">
    <property type="entry name" value="WH_DNA-bd_sf"/>
</dbReference>
<gene>
    <name evidence="2" type="ORF">UU35_C0001G0137</name>
</gene>
<reference evidence="2 3" key="1">
    <citation type="journal article" date="2015" name="Nature">
        <title>rRNA introns, odd ribosomes, and small enigmatic genomes across a large radiation of phyla.</title>
        <authorList>
            <person name="Brown C.T."/>
            <person name="Hug L.A."/>
            <person name="Thomas B.C."/>
            <person name="Sharon I."/>
            <person name="Castelle C.J."/>
            <person name="Singh A."/>
            <person name="Wilkins M.J."/>
            <person name="Williams K.H."/>
            <person name="Banfield J.F."/>
        </authorList>
    </citation>
    <scope>NUCLEOTIDE SEQUENCE [LARGE SCALE GENOMIC DNA]</scope>
</reference>
<evidence type="ECO:0000313" key="3">
    <source>
        <dbReference type="Proteomes" id="UP000034616"/>
    </source>
</evidence>
<organism evidence="2 3">
    <name type="scientific">Candidatus Uhrbacteria bacterium GW2011_GWC2_41_11</name>
    <dbReference type="NCBI Taxonomy" id="1618985"/>
    <lineage>
        <taxon>Bacteria</taxon>
        <taxon>Candidatus Uhriibacteriota</taxon>
    </lineage>
</organism>
<name>A0A0G0UJZ2_9BACT</name>
<proteinExistence type="predicted"/>
<dbReference type="Pfam" id="PF01978">
    <property type="entry name" value="TrmB"/>
    <property type="match status" value="1"/>
</dbReference>
<dbReference type="PANTHER" id="PTHR34293">
    <property type="entry name" value="HTH-TYPE TRANSCRIPTIONAL REGULATOR TRMBL2"/>
    <property type="match status" value="1"/>
</dbReference>
<evidence type="ECO:0000313" key="2">
    <source>
        <dbReference type="EMBL" id="KKR87856.1"/>
    </source>
</evidence>
<feature type="domain" description="Transcription regulator TrmB N-terminal" evidence="1">
    <location>
        <begin position="10"/>
        <end position="75"/>
    </location>
</feature>
<dbReference type="InterPro" id="IPR051797">
    <property type="entry name" value="TrmB-like"/>
</dbReference>
<accession>A0A0G0UJZ2</accession>
<dbReference type="PANTHER" id="PTHR34293:SF1">
    <property type="entry name" value="HTH-TYPE TRANSCRIPTIONAL REGULATOR TRMBL2"/>
    <property type="match status" value="1"/>
</dbReference>
<dbReference type="Proteomes" id="UP000034616">
    <property type="component" value="Unassembled WGS sequence"/>
</dbReference>
<dbReference type="Gene3D" id="1.10.10.10">
    <property type="entry name" value="Winged helix-like DNA-binding domain superfamily/Winged helix DNA-binding domain"/>
    <property type="match status" value="1"/>
</dbReference>
<dbReference type="SUPFAM" id="SSF46785">
    <property type="entry name" value="Winged helix' DNA-binding domain"/>
    <property type="match status" value="1"/>
</dbReference>
<dbReference type="AlphaFoldDB" id="A0A0G0UJZ2"/>
<dbReference type="InterPro" id="IPR036388">
    <property type="entry name" value="WH-like_DNA-bd_sf"/>
</dbReference>
<protein>
    <submittedName>
        <fullName evidence="2">Transcriptional regulator, TrmB</fullName>
    </submittedName>
</protein>
<comment type="caution">
    <text evidence="2">The sequence shown here is derived from an EMBL/GenBank/DDBJ whole genome shotgun (WGS) entry which is preliminary data.</text>
</comment>